<dbReference type="Gene3D" id="3.30.429.10">
    <property type="entry name" value="Macrophage Migration Inhibitory Factor"/>
    <property type="match status" value="1"/>
</dbReference>
<protein>
    <submittedName>
        <fullName evidence="4">4-oxalocrotonate tautomerase family protein</fullName>
    </submittedName>
</protein>
<evidence type="ECO:0000256" key="2">
    <source>
        <dbReference type="ARBA" id="ARBA00023235"/>
    </source>
</evidence>
<sequence length="69" mass="7378">MPFANLKVPAGTLTAEQKEVLVGKVTDLYAETFGDAVRDNTMVLVDEVIDGGWGIRGEVLTLAKITGRS</sequence>
<keyword evidence="2" id="KW-0413">Isomerase</keyword>
<dbReference type="InterPro" id="IPR014347">
    <property type="entry name" value="Tautomerase/MIF_sf"/>
</dbReference>
<comment type="caution">
    <text evidence="4">The sequence shown here is derived from an EMBL/GenBank/DDBJ whole genome shotgun (WGS) entry which is preliminary data.</text>
</comment>
<evidence type="ECO:0000259" key="3">
    <source>
        <dbReference type="Pfam" id="PF01361"/>
    </source>
</evidence>
<dbReference type="PANTHER" id="PTHR35530">
    <property type="entry name" value="TAUTOMERASE-RELATED"/>
    <property type="match status" value="1"/>
</dbReference>
<reference evidence="5" key="1">
    <citation type="journal article" date="2019" name="Int. J. Syst. Evol. Microbiol.">
        <title>The Global Catalogue of Microorganisms (GCM) 10K type strain sequencing project: providing services to taxonomists for standard genome sequencing and annotation.</title>
        <authorList>
            <consortium name="The Broad Institute Genomics Platform"/>
            <consortium name="The Broad Institute Genome Sequencing Center for Infectious Disease"/>
            <person name="Wu L."/>
            <person name="Ma J."/>
        </authorList>
    </citation>
    <scope>NUCLEOTIDE SEQUENCE [LARGE SCALE GENOMIC DNA]</scope>
    <source>
        <strain evidence="5">CGMCC 4.7405</strain>
    </source>
</reference>
<dbReference type="SUPFAM" id="SSF55331">
    <property type="entry name" value="Tautomerase/MIF"/>
    <property type="match status" value="1"/>
</dbReference>
<evidence type="ECO:0000313" key="4">
    <source>
        <dbReference type="EMBL" id="MFC3892857.1"/>
    </source>
</evidence>
<evidence type="ECO:0000256" key="1">
    <source>
        <dbReference type="ARBA" id="ARBA00006723"/>
    </source>
</evidence>
<dbReference type="Pfam" id="PF01361">
    <property type="entry name" value="Tautomerase"/>
    <property type="match status" value="1"/>
</dbReference>
<gene>
    <name evidence="4" type="ORF">ACFOWZ_15380</name>
</gene>
<feature type="domain" description="4-oxalocrotonate tautomerase-like" evidence="3">
    <location>
        <begin position="2"/>
        <end position="61"/>
    </location>
</feature>
<comment type="similarity">
    <text evidence="1">Belongs to the 4-oxalocrotonate tautomerase family.</text>
</comment>
<dbReference type="PANTHER" id="PTHR35530:SF2">
    <property type="entry name" value="BSL4019 PROTEIN"/>
    <property type="match status" value="1"/>
</dbReference>
<dbReference type="InterPro" id="IPR004370">
    <property type="entry name" value="4-OT-like_dom"/>
</dbReference>
<dbReference type="RefSeq" id="WP_382372889.1">
    <property type="nucleotide sequence ID" value="NZ_JBHRZI010000012.1"/>
</dbReference>
<evidence type="ECO:0000313" key="5">
    <source>
        <dbReference type="Proteomes" id="UP001595690"/>
    </source>
</evidence>
<dbReference type="EMBL" id="JBHRZI010000012">
    <property type="protein sequence ID" value="MFC3892857.1"/>
    <property type="molecule type" value="Genomic_DNA"/>
</dbReference>
<keyword evidence="5" id="KW-1185">Reference proteome</keyword>
<dbReference type="Proteomes" id="UP001595690">
    <property type="component" value="Unassembled WGS sequence"/>
</dbReference>
<organism evidence="4 5">
    <name type="scientific">Lentzea rhizosphaerae</name>
    <dbReference type="NCBI Taxonomy" id="2041025"/>
    <lineage>
        <taxon>Bacteria</taxon>
        <taxon>Bacillati</taxon>
        <taxon>Actinomycetota</taxon>
        <taxon>Actinomycetes</taxon>
        <taxon>Pseudonocardiales</taxon>
        <taxon>Pseudonocardiaceae</taxon>
        <taxon>Lentzea</taxon>
    </lineage>
</organism>
<proteinExistence type="inferred from homology"/>
<name>A0ABV8BV85_9PSEU</name>
<accession>A0ABV8BV85</accession>